<organism evidence="2 3">
    <name type="scientific">Paludisphaera borealis</name>
    <dbReference type="NCBI Taxonomy" id="1387353"/>
    <lineage>
        <taxon>Bacteria</taxon>
        <taxon>Pseudomonadati</taxon>
        <taxon>Planctomycetota</taxon>
        <taxon>Planctomycetia</taxon>
        <taxon>Isosphaerales</taxon>
        <taxon>Isosphaeraceae</taxon>
        <taxon>Paludisphaera</taxon>
    </lineage>
</organism>
<sequence length="117" mass="13445">MALNIRNDGDVTILSNFRQLMNDPRYVDSARDVDEQLDQGARKFVMELAGVHETGASFLGVLMTLTREIRRRGGEVVIARPSPQIAQFLVDMHMDDFWDVFRSVDEAQQFYGRHDVE</sequence>
<dbReference type="EMBL" id="CP019082">
    <property type="protein sequence ID" value="APW59266.1"/>
    <property type="molecule type" value="Genomic_DNA"/>
</dbReference>
<dbReference type="InterPro" id="IPR036513">
    <property type="entry name" value="STAS_dom_sf"/>
</dbReference>
<dbReference type="Proteomes" id="UP000186309">
    <property type="component" value="Chromosome"/>
</dbReference>
<dbReference type="AlphaFoldDB" id="A0A1U7CK29"/>
<proteinExistence type="predicted"/>
<dbReference type="Gene3D" id="3.30.750.24">
    <property type="entry name" value="STAS domain"/>
    <property type="match status" value="1"/>
</dbReference>
<dbReference type="OrthoDB" id="283238at2"/>
<dbReference type="SUPFAM" id="SSF52091">
    <property type="entry name" value="SpoIIaa-like"/>
    <property type="match status" value="1"/>
</dbReference>
<evidence type="ECO:0000259" key="1">
    <source>
        <dbReference type="PROSITE" id="PS50801"/>
    </source>
</evidence>
<gene>
    <name evidence="2" type="ORF">BSF38_00682</name>
</gene>
<dbReference type="InterPro" id="IPR002645">
    <property type="entry name" value="STAS_dom"/>
</dbReference>
<name>A0A1U7CK29_9BACT</name>
<accession>A0A1U7CK29</accession>
<dbReference type="PROSITE" id="PS50801">
    <property type="entry name" value="STAS"/>
    <property type="match status" value="1"/>
</dbReference>
<reference evidence="3" key="1">
    <citation type="submission" date="2016-12" db="EMBL/GenBank/DDBJ databases">
        <title>Comparative genomics of four Isosphaeraceae planctomycetes: a common pool of plasmids and glycoside hydrolase genes.</title>
        <authorList>
            <person name="Ivanova A."/>
        </authorList>
    </citation>
    <scope>NUCLEOTIDE SEQUENCE [LARGE SCALE GENOMIC DNA]</scope>
    <source>
        <strain evidence="3">PX4</strain>
    </source>
</reference>
<feature type="domain" description="STAS" evidence="1">
    <location>
        <begin position="1"/>
        <end position="111"/>
    </location>
</feature>
<dbReference type="KEGG" id="pbor:BSF38_00682"/>
<keyword evidence="3" id="KW-1185">Reference proteome</keyword>
<dbReference type="CDD" id="cd07043">
    <property type="entry name" value="STAS_anti-anti-sigma_factors"/>
    <property type="match status" value="1"/>
</dbReference>
<dbReference type="Pfam" id="PF01740">
    <property type="entry name" value="STAS"/>
    <property type="match status" value="1"/>
</dbReference>
<evidence type="ECO:0000313" key="2">
    <source>
        <dbReference type="EMBL" id="APW59266.1"/>
    </source>
</evidence>
<dbReference type="STRING" id="1387353.BSF38_00682"/>
<dbReference type="RefSeq" id="WP_076343470.1">
    <property type="nucleotide sequence ID" value="NZ_CP019082.1"/>
</dbReference>
<evidence type="ECO:0000313" key="3">
    <source>
        <dbReference type="Proteomes" id="UP000186309"/>
    </source>
</evidence>
<protein>
    <recommendedName>
        <fullName evidence="1">STAS domain-containing protein</fullName>
    </recommendedName>
</protein>